<accession>A0A4Y2SZN3</accession>
<name>A0A4Y2SZN3_ARAVE</name>
<sequence length="108" mass="12629">MVGVCIVMPEEWSHRPRPWRRNVGSQKYWNFLDISIRGLDSDFIGFHVTSLPVGETINRPCSDHSVCVLINIERVNRLWTLKVLIDWDRLWSANVFGISLWSFIRSVS</sequence>
<gene>
    <name evidence="1" type="ORF">AVEN_214886_1</name>
</gene>
<organism evidence="1 2">
    <name type="scientific">Araneus ventricosus</name>
    <name type="common">Orbweaver spider</name>
    <name type="synonym">Epeira ventricosa</name>
    <dbReference type="NCBI Taxonomy" id="182803"/>
    <lineage>
        <taxon>Eukaryota</taxon>
        <taxon>Metazoa</taxon>
        <taxon>Ecdysozoa</taxon>
        <taxon>Arthropoda</taxon>
        <taxon>Chelicerata</taxon>
        <taxon>Arachnida</taxon>
        <taxon>Araneae</taxon>
        <taxon>Araneomorphae</taxon>
        <taxon>Entelegynae</taxon>
        <taxon>Araneoidea</taxon>
        <taxon>Araneidae</taxon>
        <taxon>Araneus</taxon>
    </lineage>
</organism>
<protein>
    <submittedName>
        <fullName evidence="1">Uncharacterized protein</fullName>
    </submittedName>
</protein>
<dbReference type="AlphaFoldDB" id="A0A4Y2SZN3"/>
<dbReference type="EMBL" id="BGPR01024331">
    <property type="protein sequence ID" value="GBN92345.1"/>
    <property type="molecule type" value="Genomic_DNA"/>
</dbReference>
<proteinExistence type="predicted"/>
<keyword evidence="2" id="KW-1185">Reference proteome</keyword>
<comment type="caution">
    <text evidence="1">The sequence shown here is derived from an EMBL/GenBank/DDBJ whole genome shotgun (WGS) entry which is preliminary data.</text>
</comment>
<reference evidence="1 2" key="1">
    <citation type="journal article" date="2019" name="Sci. Rep.">
        <title>Orb-weaving spider Araneus ventricosus genome elucidates the spidroin gene catalogue.</title>
        <authorList>
            <person name="Kono N."/>
            <person name="Nakamura H."/>
            <person name="Ohtoshi R."/>
            <person name="Moran D.A.P."/>
            <person name="Shinohara A."/>
            <person name="Yoshida Y."/>
            <person name="Fujiwara M."/>
            <person name="Mori M."/>
            <person name="Tomita M."/>
            <person name="Arakawa K."/>
        </authorList>
    </citation>
    <scope>NUCLEOTIDE SEQUENCE [LARGE SCALE GENOMIC DNA]</scope>
</reference>
<dbReference type="Proteomes" id="UP000499080">
    <property type="component" value="Unassembled WGS sequence"/>
</dbReference>
<evidence type="ECO:0000313" key="2">
    <source>
        <dbReference type="Proteomes" id="UP000499080"/>
    </source>
</evidence>
<evidence type="ECO:0000313" key="1">
    <source>
        <dbReference type="EMBL" id="GBN92345.1"/>
    </source>
</evidence>